<organism evidence="3 4">
    <name type="scientific">Octopus sinensis</name>
    <name type="common">East Asian common octopus</name>
    <dbReference type="NCBI Taxonomy" id="2607531"/>
    <lineage>
        <taxon>Eukaryota</taxon>
        <taxon>Metazoa</taxon>
        <taxon>Spiralia</taxon>
        <taxon>Lophotrochozoa</taxon>
        <taxon>Mollusca</taxon>
        <taxon>Cephalopoda</taxon>
        <taxon>Coleoidea</taxon>
        <taxon>Octopodiformes</taxon>
        <taxon>Octopoda</taxon>
        <taxon>Incirrata</taxon>
        <taxon>Octopodidae</taxon>
        <taxon>Octopus</taxon>
    </lineage>
</organism>
<keyword evidence="2" id="KW-0812">Transmembrane</keyword>
<evidence type="ECO:0000313" key="3">
    <source>
        <dbReference type="Proteomes" id="UP000515154"/>
    </source>
</evidence>
<dbReference type="RefSeq" id="XP_029637151.1">
    <property type="nucleotide sequence ID" value="XM_029781291.2"/>
</dbReference>
<feature type="transmembrane region" description="Helical" evidence="2">
    <location>
        <begin position="28"/>
        <end position="51"/>
    </location>
</feature>
<sequence length="194" mass="21865">MATSTSPGLDTSTPELTTTPKTTESKPLVVPLVLSLCVVFLLLLAAAYFFWRWKTGRRVFPFPTTCKARPIRKVSIEIPDCELYSEIVDRKKISMKTPVNSSKSISIINDNQKHYNTNLAFVGDNSEDYFSDFQADIDDFYIVLEKDSTLFPSTKDLKLELMHDIMLDDVSLKGAGANEHFDEDSPKNQNNAMV</sequence>
<feature type="compositionally biased region" description="Low complexity" evidence="1">
    <location>
        <begin position="11"/>
        <end position="22"/>
    </location>
</feature>
<name>A0A6P7SFB7_9MOLL</name>
<dbReference type="AlphaFoldDB" id="A0A6P7SFB7"/>
<evidence type="ECO:0000313" key="7">
    <source>
        <dbReference type="RefSeq" id="XP_036359086.1"/>
    </source>
</evidence>
<keyword evidence="2" id="KW-1133">Transmembrane helix</keyword>
<evidence type="ECO:0000256" key="1">
    <source>
        <dbReference type="SAM" id="MobiDB-lite"/>
    </source>
</evidence>
<proteinExistence type="predicted"/>
<protein>
    <submittedName>
        <fullName evidence="4 5">Uncharacterized protein LOC115212399</fullName>
    </submittedName>
</protein>
<reference evidence="4 5" key="1">
    <citation type="submission" date="2025-08" db="UniProtKB">
        <authorList>
            <consortium name="RefSeq"/>
        </authorList>
    </citation>
    <scope>IDENTIFICATION</scope>
</reference>
<evidence type="ECO:0000256" key="2">
    <source>
        <dbReference type="SAM" id="Phobius"/>
    </source>
</evidence>
<evidence type="ECO:0000313" key="6">
    <source>
        <dbReference type="RefSeq" id="XP_029637151.1"/>
    </source>
</evidence>
<dbReference type="RefSeq" id="XP_036359086.1">
    <property type="nucleotide sequence ID" value="XM_036503193.1"/>
</dbReference>
<evidence type="ECO:0000313" key="5">
    <source>
        <dbReference type="RefSeq" id="XP_029637150.1"/>
    </source>
</evidence>
<feature type="region of interest" description="Disordered" evidence="1">
    <location>
        <begin position="1"/>
        <end position="22"/>
    </location>
</feature>
<evidence type="ECO:0000313" key="4">
    <source>
        <dbReference type="RefSeq" id="XP_029637149.1"/>
    </source>
</evidence>
<dbReference type="KEGG" id="osn:115212399"/>
<feature type="compositionally biased region" description="Polar residues" evidence="1">
    <location>
        <begin position="1"/>
        <end position="10"/>
    </location>
</feature>
<gene>
    <name evidence="4 5 6 7" type="primary">LOC115212399</name>
</gene>
<dbReference type="RefSeq" id="XP_029637149.1">
    <property type="nucleotide sequence ID" value="XM_029781289.2"/>
</dbReference>
<keyword evidence="3" id="KW-1185">Reference proteome</keyword>
<dbReference type="RefSeq" id="XP_029637150.1">
    <property type="nucleotide sequence ID" value="XM_029781290.2"/>
</dbReference>
<dbReference type="Proteomes" id="UP000515154">
    <property type="component" value="Linkage group LG5"/>
</dbReference>
<keyword evidence="2" id="KW-0472">Membrane</keyword>
<accession>A0A6P7SFB7</accession>